<dbReference type="InterPro" id="IPR003718">
    <property type="entry name" value="OsmC/Ohr_fam"/>
</dbReference>
<evidence type="ECO:0000313" key="3">
    <source>
        <dbReference type="Proteomes" id="UP001596023"/>
    </source>
</evidence>
<dbReference type="Gene3D" id="3.30.300.20">
    <property type="match status" value="1"/>
</dbReference>
<proteinExistence type="inferred from homology"/>
<name>A0ABV9L2Z5_9BACT</name>
<keyword evidence="3" id="KW-1185">Reference proteome</keyword>
<evidence type="ECO:0000256" key="1">
    <source>
        <dbReference type="ARBA" id="ARBA00007378"/>
    </source>
</evidence>
<dbReference type="Pfam" id="PF02566">
    <property type="entry name" value="OsmC"/>
    <property type="match status" value="1"/>
</dbReference>
<dbReference type="Proteomes" id="UP001596023">
    <property type="component" value="Unassembled WGS sequence"/>
</dbReference>
<evidence type="ECO:0000313" key="2">
    <source>
        <dbReference type="EMBL" id="MFC4676627.1"/>
    </source>
</evidence>
<organism evidence="2 3">
    <name type="scientific">Dysgonomonas termitidis</name>
    <dbReference type="NCBI Taxonomy" id="1516126"/>
    <lineage>
        <taxon>Bacteria</taxon>
        <taxon>Pseudomonadati</taxon>
        <taxon>Bacteroidota</taxon>
        <taxon>Bacteroidia</taxon>
        <taxon>Bacteroidales</taxon>
        <taxon>Dysgonomonadaceae</taxon>
        <taxon>Dysgonomonas</taxon>
    </lineage>
</organism>
<dbReference type="InterPro" id="IPR015946">
    <property type="entry name" value="KH_dom-like_a/b"/>
</dbReference>
<accession>A0ABV9L2Z5</accession>
<sequence length="85" mass="9476">MKKKEIILTVTAKVSIGKNNDGGFQLAVEMDVDILGMDQKEAEELVKKAHLVCPYSNATRNNIEVKLAVTTTAQIIMSKENFYVF</sequence>
<dbReference type="PANTHER" id="PTHR33797:SF2">
    <property type="entry name" value="ORGANIC HYDROPEROXIDE RESISTANCE PROTEIN-LIKE"/>
    <property type="match status" value="1"/>
</dbReference>
<dbReference type="InterPro" id="IPR019953">
    <property type="entry name" value="OHR"/>
</dbReference>
<dbReference type="EMBL" id="JBHSGN010000148">
    <property type="protein sequence ID" value="MFC4676627.1"/>
    <property type="molecule type" value="Genomic_DNA"/>
</dbReference>
<comment type="caution">
    <text evidence="2">The sequence shown here is derived from an EMBL/GenBank/DDBJ whole genome shotgun (WGS) entry which is preliminary data.</text>
</comment>
<dbReference type="PANTHER" id="PTHR33797">
    <property type="entry name" value="ORGANIC HYDROPEROXIDE RESISTANCE PROTEIN-LIKE"/>
    <property type="match status" value="1"/>
</dbReference>
<comment type="similarity">
    <text evidence="1">Belongs to the OsmC/Ohr family.</text>
</comment>
<dbReference type="SUPFAM" id="SSF82784">
    <property type="entry name" value="OsmC-like"/>
    <property type="match status" value="1"/>
</dbReference>
<dbReference type="InterPro" id="IPR036102">
    <property type="entry name" value="OsmC/Ohrsf"/>
</dbReference>
<gene>
    <name evidence="2" type="ORF">ACFO6W_23375</name>
</gene>
<dbReference type="RefSeq" id="WP_380001048.1">
    <property type="nucleotide sequence ID" value="NZ_JBHSGN010000148.1"/>
</dbReference>
<protein>
    <submittedName>
        <fullName evidence="2">OsmC family protein</fullName>
    </submittedName>
</protein>
<reference evidence="3" key="1">
    <citation type="journal article" date="2019" name="Int. J. Syst. Evol. Microbiol.">
        <title>The Global Catalogue of Microorganisms (GCM) 10K type strain sequencing project: providing services to taxonomists for standard genome sequencing and annotation.</title>
        <authorList>
            <consortium name="The Broad Institute Genomics Platform"/>
            <consortium name="The Broad Institute Genome Sequencing Center for Infectious Disease"/>
            <person name="Wu L."/>
            <person name="Ma J."/>
        </authorList>
    </citation>
    <scope>NUCLEOTIDE SEQUENCE [LARGE SCALE GENOMIC DNA]</scope>
    <source>
        <strain evidence="3">CCUG 66188</strain>
    </source>
</reference>